<dbReference type="Proteomes" id="UP001217918">
    <property type="component" value="Unassembled WGS sequence"/>
</dbReference>
<evidence type="ECO:0000313" key="11">
    <source>
        <dbReference type="Proteomes" id="UP001217918"/>
    </source>
</evidence>
<evidence type="ECO:0000256" key="7">
    <source>
        <dbReference type="SAM" id="MobiDB-lite"/>
    </source>
</evidence>
<dbReference type="GO" id="GO:0005737">
    <property type="term" value="C:cytoplasm"/>
    <property type="evidence" value="ECO:0007669"/>
    <property type="project" value="TreeGrafter"/>
</dbReference>
<evidence type="ECO:0000256" key="2">
    <source>
        <dbReference type="ARBA" id="ARBA00022692"/>
    </source>
</evidence>
<evidence type="ECO:0000259" key="9">
    <source>
        <dbReference type="PROSITE" id="PS51846"/>
    </source>
</evidence>
<evidence type="ECO:0000256" key="1">
    <source>
        <dbReference type="ARBA" id="ARBA00004141"/>
    </source>
</evidence>
<feature type="transmembrane region" description="Helical" evidence="8">
    <location>
        <begin position="98"/>
        <end position="119"/>
    </location>
</feature>
<name>A0AAD9IB31_9PEZI</name>
<dbReference type="Gene3D" id="3.10.580.10">
    <property type="entry name" value="CBS-domain"/>
    <property type="match status" value="1"/>
</dbReference>
<dbReference type="InterPro" id="IPR046342">
    <property type="entry name" value="CBS_dom_sf"/>
</dbReference>
<proteinExistence type="predicted"/>
<keyword evidence="2 6" id="KW-0812">Transmembrane</keyword>
<dbReference type="GO" id="GO:0016020">
    <property type="term" value="C:membrane"/>
    <property type="evidence" value="ECO:0007669"/>
    <property type="project" value="UniProtKB-SubCell"/>
</dbReference>
<feature type="region of interest" description="Disordered" evidence="7">
    <location>
        <begin position="447"/>
        <end position="487"/>
    </location>
</feature>
<sequence length="699" mass="75972">MAASKGATGITAHRASDLNGLDALDHLHDGRSEDDDGNIWVLVAASLVLVLLGGAFAGLTIALMGQDGIYLQVISRDRSEPQSRNAKRVYKLLQKGKHWVLVTLLLSNVIVNETLPVVLDRCLGGGVAAVVGSTVLIVIFGEIIPQSLCVRYGLQIGGAMAKPVRYLMYFLAPVAWPTAKLLDKLLGEDHGTVYKKSGLKTLVTLHKTLGEHSQRLNQDEVTIISAVLDLKEKPVEQVMTPMDDVFTMSEDTVLDENTMAMILSAGYSRIPIHETGNPTNFVGMLLVKILITYDPEDAKRVKHFPLATLPETRPETMTLEDVIEELIGEEIIDESDVYIDVHKAIRRLAPAPKARIQQKRSSEAVSAKCGDEFTSSADQDVVLDHANVRPTRTDSHIGRNDMFQLLSTSPKTATFMMRRSSTGVGGETVKTSYPVRANIAEMREQLKHLGPSNPATNPKSTRSTTVKIKQSTQRTPSVTGDAAIDSQYEDNETTGLLKTTVPVKDGIQALITEGYGAVTPDRQRPRPSKRGISNTIYTSRQMDDGNQTLDSDAEDNSDNTSLRNYRADFFVPKRSTVRSGSITENIVESRGVRKVVLEMGSNDEGAYSAAVYSSPDPAKSQKRGSLGFFGTDSTAEDEDSGESTTGDSGRPRPGRTSGDDLDLGGGDAADGGNEMAEEGGEQDAKKKQRKKKRGKGNRW</sequence>
<dbReference type="PANTHER" id="PTHR12064:SF97">
    <property type="entry name" value="METAL TRANSPORTER CNNM-5"/>
    <property type="match status" value="1"/>
</dbReference>
<dbReference type="PROSITE" id="PS51846">
    <property type="entry name" value="CNNM"/>
    <property type="match status" value="1"/>
</dbReference>
<feature type="compositionally biased region" description="Polar residues" evidence="7">
    <location>
        <begin position="453"/>
        <end position="478"/>
    </location>
</feature>
<evidence type="ECO:0000256" key="3">
    <source>
        <dbReference type="ARBA" id="ARBA00022737"/>
    </source>
</evidence>
<feature type="region of interest" description="Disordered" evidence="7">
    <location>
        <begin position="515"/>
        <end position="560"/>
    </location>
</feature>
<keyword evidence="4 6" id="KW-1133">Transmembrane helix</keyword>
<evidence type="ECO:0000313" key="10">
    <source>
        <dbReference type="EMBL" id="KAK2074541.1"/>
    </source>
</evidence>
<reference evidence="10" key="1">
    <citation type="journal article" date="2023" name="Mol. Plant Microbe Interact.">
        <title>Elucidating the Obligate Nature and Biological Capacity of an Invasive Fungal Corn Pathogen.</title>
        <authorList>
            <person name="MacCready J.S."/>
            <person name="Roggenkamp E.M."/>
            <person name="Gdanetz K."/>
            <person name="Chilvers M.I."/>
        </authorList>
    </citation>
    <scope>NUCLEOTIDE SEQUENCE</scope>
    <source>
        <strain evidence="10">PM02</strain>
    </source>
</reference>
<feature type="region of interest" description="Disordered" evidence="7">
    <location>
        <begin position="611"/>
        <end position="699"/>
    </location>
</feature>
<dbReference type="GO" id="GO:0010960">
    <property type="term" value="P:magnesium ion homeostasis"/>
    <property type="evidence" value="ECO:0007669"/>
    <property type="project" value="InterPro"/>
</dbReference>
<gene>
    <name evidence="10" type="ORF">P8C59_008740</name>
</gene>
<comment type="caution">
    <text evidence="10">The sequence shown here is derived from an EMBL/GenBank/DDBJ whole genome shotgun (WGS) entry which is preliminary data.</text>
</comment>
<dbReference type="PANTHER" id="PTHR12064">
    <property type="entry name" value="METAL TRANSPORTER CNNM"/>
    <property type="match status" value="1"/>
</dbReference>
<evidence type="ECO:0000256" key="5">
    <source>
        <dbReference type="ARBA" id="ARBA00023136"/>
    </source>
</evidence>
<dbReference type="SUPFAM" id="SSF54631">
    <property type="entry name" value="CBS-domain pair"/>
    <property type="match status" value="1"/>
</dbReference>
<evidence type="ECO:0000256" key="4">
    <source>
        <dbReference type="ARBA" id="ARBA00022989"/>
    </source>
</evidence>
<feature type="transmembrane region" description="Helical" evidence="8">
    <location>
        <begin position="125"/>
        <end position="144"/>
    </location>
</feature>
<dbReference type="GO" id="GO:0030026">
    <property type="term" value="P:intracellular manganese ion homeostasis"/>
    <property type="evidence" value="ECO:0007669"/>
    <property type="project" value="TreeGrafter"/>
</dbReference>
<dbReference type="InterPro" id="IPR002550">
    <property type="entry name" value="CNNM"/>
</dbReference>
<accession>A0AAD9IB31</accession>
<keyword evidence="11" id="KW-1185">Reference proteome</keyword>
<protein>
    <recommendedName>
        <fullName evidence="9">CNNM transmembrane domain-containing protein</fullName>
    </recommendedName>
</protein>
<evidence type="ECO:0000256" key="6">
    <source>
        <dbReference type="PROSITE-ProRule" id="PRU01193"/>
    </source>
</evidence>
<dbReference type="FunFam" id="3.10.580.10:FF:000006">
    <property type="entry name" value="DUF21 and CBS domain protein"/>
    <property type="match status" value="1"/>
</dbReference>
<organism evidence="10 11">
    <name type="scientific">Phyllachora maydis</name>
    <dbReference type="NCBI Taxonomy" id="1825666"/>
    <lineage>
        <taxon>Eukaryota</taxon>
        <taxon>Fungi</taxon>
        <taxon>Dikarya</taxon>
        <taxon>Ascomycota</taxon>
        <taxon>Pezizomycotina</taxon>
        <taxon>Sordariomycetes</taxon>
        <taxon>Sordariomycetidae</taxon>
        <taxon>Phyllachorales</taxon>
        <taxon>Phyllachoraceae</taxon>
        <taxon>Phyllachora</taxon>
    </lineage>
</organism>
<comment type="subcellular location">
    <subcellularLocation>
        <location evidence="1">Membrane</location>
        <topology evidence="1">Multi-pass membrane protein</topology>
    </subcellularLocation>
</comment>
<keyword evidence="3" id="KW-0677">Repeat</keyword>
<feature type="transmembrane region" description="Helical" evidence="8">
    <location>
        <begin position="39"/>
        <end position="63"/>
    </location>
</feature>
<dbReference type="EMBL" id="JAQQPM010000008">
    <property type="protein sequence ID" value="KAK2074541.1"/>
    <property type="molecule type" value="Genomic_DNA"/>
</dbReference>
<dbReference type="AlphaFoldDB" id="A0AAD9IB31"/>
<dbReference type="Pfam" id="PF01595">
    <property type="entry name" value="CNNM"/>
    <property type="match status" value="1"/>
</dbReference>
<keyword evidence="5 6" id="KW-0472">Membrane</keyword>
<dbReference type="InterPro" id="IPR045095">
    <property type="entry name" value="ACDP"/>
</dbReference>
<feature type="compositionally biased region" description="Polar residues" evidence="7">
    <location>
        <begin position="531"/>
        <end position="550"/>
    </location>
</feature>
<feature type="compositionally biased region" description="Basic residues" evidence="7">
    <location>
        <begin position="686"/>
        <end position="699"/>
    </location>
</feature>
<evidence type="ECO:0000256" key="8">
    <source>
        <dbReference type="SAM" id="Phobius"/>
    </source>
</evidence>
<feature type="domain" description="CNNM transmembrane" evidence="9">
    <location>
        <begin position="35"/>
        <end position="220"/>
    </location>
</feature>